<gene>
    <name evidence="2" type="ORF">F2Q70_00029748</name>
</gene>
<evidence type="ECO:0000313" key="2">
    <source>
        <dbReference type="EMBL" id="KAF2533627.1"/>
    </source>
</evidence>
<dbReference type="AlphaFoldDB" id="A0A8S9FMJ2"/>
<name>A0A8S9FMJ2_BRACR</name>
<accession>A0A8S9FMJ2</accession>
<dbReference type="EMBL" id="QGKY02002305">
    <property type="protein sequence ID" value="KAF2533627.1"/>
    <property type="molecule type" value="Genomic_DNA"/>
</dbReference>
<sequence>MRSEQIWNKETRERRGQITTTSRLRPPPPPHDHHHHYHPRLLGEGREGGRQRERERGREKQHRRERERESSTARVFGLREFSAKLHFRFVMRQKKGAAALFIGKGKGNPRFLSNGP</sequence>
<evidence type="ECO:0000256" key="1">
    <source>
        <dbReference type="SAM" id="MobiDB-lite"/>
    </source>
</evidence>
<feature type="compositionally biased region" description="Basic and acidic residues" evidence="1">
    <location>
        <begin position="1"/>
        <end position="16"/>
    </location>
</feature>
<feature type="compositionally biased region" description="Basic and acidic residues" evidence="1">
    <location>
        <begin position="41"/>
        <end position="71"/>
    </location>
</feature>
<protein>
    <submittedName>
        <fullName evidence="2">Uncharacterized protein</fullName>
    </submittedName>
</protein>
<comment type="caution">
    <text evidence="2">The sequence shown here is derived from an EMBL/GenBank/DDBJ whole genome shotgun (WGS) entry which is preliminary data.</text>
</comment>
<reference evidence="2" key="1">
    <citation type="submission" date="2019-12" db="EMBL/GenBank/DDBJ databases">
        <title>Genome sequencing and annotation of Brassica cretica.</title>
        <authorList>
            <person name="Studholme D.J."/>
            <person name="Sarris P.F."/>
        </authorList>
    </citation>
    <scope>NUCLEOTIDE SEQUENCE</scope>
    <source>
        <strain evidence="2">PFS-102/07</strain>
        <tissue evidence="2">Leaf</tissue>
    </source>
</reference>
<feature type="region of interest" description="Disordered" evidence="1">
    <location>
        <begin position="1"/>
        <end position="73"/>
    </location>
</feature>
<organism evidence="2">
    <name type="scientific">Brassica cretica</name>
    <name type="common">Mustard</name>
    <dbReference type="NCBI Taxonomy" id="69181"/>
    <lineage>
        <taxon>Eukaryota</taxon>
        <taxon>Viridiplantae</taxon>
        <taxon>Streptophyta</taxon>
        <taxon>Embryophyta</taxon>
        <taxon>Tracheophyta</taxon>
        <taxon>Spermatophyta</taxon>
        <taxon>Magnoliopsida</taxon>
        <taxon>eudicotyledons</taxon>
        <taxon>Gunneridae</taxon>
        <taxon>Pentapetalae</taxon>
        <taxon>rosids</taxon>
        <taxon>malvids</taxon>
        <taxon>Brassicales</taxon>
        <taxon>Brassicaceae</taxon>
        <taxon>Brassiceae</taxon>
        <taxon>Brassica</taxon>
    </lineage>
</organism>
<proteinExistence type="predicted"/>